<organism evidence="1 2">
    <name type="scientific">Streptomyces vulcanius</name>
    <dbReference type="NCBI Taxonomy" id="1441876"/>
    <lineage>
        <taxon>Bacteria</taxon>
        <taxon>Bacillati</taxon>
        <taxon>Actinomycetota</taxon>
        <taxon>Actinomycetes</taxon>
        <taxon>Kitasatosporales</taxon>
        <taxon>Streptomycetaceae</taxon>
        <taxon>Streptomyces</taxon>
    </lineage>
</organism>
<protein>
    <recommendedName>
        <fullName evidence="3">Lipoprotein</fullName>
    </recommendedName>
</protein>
<keyword evidence="2" id="KW-1185">Reference proteome</keyword>
<dbReference type="RefSeq" id="WP_381171599.1">
    <property type="nucleotide sequence ID" value="NZ_JBHSFK010000008.1"/>
</dbReference>
<proteinExistence type="predicted"/>
<comment type="caution">
    <text evidence="1">The sequence shown here is derived from an EMBL/GenBank/DDBJ whole genome shotgun (WGS) entry which is preliminary data.</text>
</comment>
<sequence>MSIILGLAALTLGHCLPTHQTPAHTPPTAKPTVRQFIDQAPDETRITYEAVAVYLAGKVYDEAVKQDDPAKTLDGIADALPDTMTNVFQTMGTDPEFREVLRPAVADQIWAYTAVEYARVEAGDGYGYLFDFLVEKLRAGADPHTVRATALDVPKRLRELAEAAEQTGGDQ</sequence>
<evidence type="ECO:0000313" key="1">
    <source>
        <dbReference type="EMBL" id="MFC4500643.1"/>
    </source>
</evidence>
<evidence type="ECO:0008006" key="3">
    <source>
        <dbReference type="Google" id="ProtNLM"/>
    </source>
</evidence>
<reference evidence="2" key="1">
    <citation type="journal article" date="2019" name="Int. J. Syst. Evol. Microbiol.">
        <title>The Global Catalogue of Microorganisms (GCM) 10K type strain sequencing project: providing services to taxonomists for standard genome sequencing and annotation.</title>
        <authorList>
            <consortium name="The Broad Institute Genomics Platform"/>
            <consortium name="The Broad Institute Genome Sequencing Center for Infectious Disease"/>
            <person name="Wu L."/>
            <person name="Ma J."/>
        </authorList>
    </citation>
    <scope>NUCLEOTIDE SEQUENCE [LARGE SCALE GENOMIC DNA]</scope>
    <source>
        <strain evidence="2">CGMCC 4.7177</strain>
    </source>
</reference>
<accession>A0ABV9AQ18</accession>
<dbReference type="Proteomes" id="UP001595839">
    <property type="component" value="Unassembled WGS sequence"/>
</dbReference>
<evidence type="ECO:0000313" key="2">
    <source>
        <dbReference type="Proteomes" id="UP001595839"/>
    </source>
</evidence>
<name>A0ABV9AQ18_9ACTN</name>
<gene>
    <name evidence="1" type="ORF">ACFPIH_14105</name>
</gene>
<dbReference type="EMBL" id="JBHSFK010000008">
    <property type="protein sequence ID" value="MFC4500643.1"/>
    <property type="molecule type" value="Genomic_DNA"/>
</dbReference>